<reference evidence="1 2" key="1">
    <citation type="submission" date="2018-07" db="EMBL/GenBank/DDBJ databases">
        <title>Genomic Encyclopedia of Type Strains, Phase IV (KMG-IV): sequencing the most valuable type-strain genomes for metagenomic binning, comparative biology and taxonomic classification.</title>
        <authorList>
            <person name="Goeker M."/>
        </authorList>
    </citation>
    <scope>NUCLEOTIDE SEQUENCE [LARGE SCALE GENOMIC DNA]</scope>
    <source>
        <strain evidence="1 2">DSM 44952</strain>
    </source>
</reference>
<dbReference type="STRING" id="1210089.GCA_001613165_07235"/>
<proteinExistence type="predicted"/>
<dbReference type="OrthoDB" id="4545857at2"/>
<dbReference type="RefSeq" id="WP_084520359.1">
    <property type="nucleotide sequence ID" value="NZ_QQAZ01000026.1"/>
</dbReference>
<dbReference type="EMBL" id="QQAZ01000026">
    <property type="protein sequence ID" value="RDI42469.1"/>
    <property type="molecule type" value="Genomic_DNA"/>
</dbReference>
<dbReference type="Proteomes" id="UP000255355">
    <property type="component" value="Unassembled WGS sequence"/>
</dbReference>
<keyword evidence="2" id="KW-1185">Reference proteome</keyword>
<accession>A0A370GH28</accession>
<comment type="caution">
    <text evidence="1">The sequence shown here is derived from an EMBL/GenBank/DDBJ whole genome shotgun (WGS) entry which is preliminary data.</text>
</comment>
<evidence type="ECO:0000313" key="2">
    <source>
        <dbReference type="Proteomes" id="UP000255355"/>
    </source>
</evidence>
<name>A0A370GH28_9NOCA</name>
<dbReference type="AlphaFoldDB" id="A0A370GH28"/>
<protein>
    <submittedName>
        <fullName evidence="1">Uncharacterized protein DUF397</fullName>
    </submittedName>
</protein>
<organism evidence="1 2">
    <name type="scientific">Nocardia mexicana</name>
    <dbReference type="NCBI Taxonomy" id="279262"/>
    <lineage>
        <taxon>Bacteria</taxon>
        <taxon>Bacillati</taxon>
        <taxon>Actinomycetota</taxon>
        <taxon>Actinomycetes</taxon>
        <taxon>Mycobacteriales</taxon>
        <taxon>Nocardiaceae</taxon>
        <taxon>Nocardia</taxon>
    </lineage>
</organism>
<gene>
    <name evidence="1" type="ORF">DFR68_1267</name>
</gene>
<evidence type="ECO:0000313" key="1">
    <source>
        <dbReference type="EMBL" id="RDI42469.1"/>
    </source>
</evidence>
<sequence>MTLLPTFTAGEFRKASYSSPNQNCVRIARRDGWTAVWDDKRATDRTTPATALPADELLLFTDEQFDTFQAGVRGTVTHRSPLAVTRREDGHYVFRAATPQPVVGVELVFDQDELDAFHHGVRDHEFDHA</sequence>